<feature type="region of interest" description="SAW" evidence="3">
    <location>
        <begin position="493"/>
        <end position="571"/>
    </location>
</feature>
<evidence type="ECO:0008006" key="7">
    <source>
        <dbReference type="Google" id="ProtNLM"/>
    </source>
</evidence>
<feature type="region of interest" description="Disordered" evidence="4">
    <location>
        <begin position="250"/>
        <end position="271"/>
    </location>
</feature>
<dbReference type="AlphaFoldDB" id="A0AAV6WQ73"/>
<evidence type="ECO:0000256" key="3">
    <source>
        <dbReference type="PROSITE-ProRule" id="PRU01191"/>
    </source>
</evidence>
<comment type="similarity">
    <text evidence="3">Belongs to the GRAS family.</text>
</comment>
<gene>
    <name evidence="5" type="ORF">BUALT_Bualt13G0000500</name>
</gene>
<reference evidence="5" key="1">
    <citation type="submission" date="2019-10" db="EMBL/GenBank/DDBJ databases">
        <authorList>
            <person name="Zhang R."/>
            <person name="Pan Y."/>
            <person name="Wang J."/>
            <person name="Ma R."/>
            <person name="Yu S."/>
        </authorList>
    </citation>
    <scope>NUCLEOTIDE SEQUENCE</scope>
    <source>
        <strain evidence="5">LA-IB0</strain>
        <tissue evidence="5">Leaf</tissue>
    </source>
</reference>
<evidence type="ECO:0000256" key="2">
    <source>
        <dbReference type="ARBA" id="ARBA00023163"/>
    </source>
</evidence>
<comment type="caution">
    <text evidence="3">Lacks conserved residue(s) required for the propagation of feature annotation.</text>
</comment>
<accession>A0AAV6WQ73</accession>
<organism evidence="5 6">
    <name type="scientific">Buddleja alternifolia</name>
    <dbReference type="NCBI Taxonomy" id="168488"/>
    <lineage>
        <taxon>Eukaryota</taxon>
        <taxon>Viridiplantae</taxon>
        <taxon>Streptophyta</taxon>
        <taxon>Embryophyta</taxon>
        <taxon>Tracheophyta</taxon>
        <taxon>Spermatophyta</taxon>
        <taxon>Magnoliopsida</taxon>
        <taxon>eudicotyledons</taxon>
        <taxon>Gunneridae</taxon>
        <taxon>Pentapetalae</taxon>
        <taxon>asterids</taxon>
        <taxon>lamiids</taxon>
        <taxon>Lamiales</taxon>
        <taxon>Scrophulariaceae</taxon>
        <taxon>Buddlejeae</taxon>
        <taxon>Buddleja</taxon>
    </lineage>
</organism>
<feature type="region of interest" description="Disordered" evidence="4">
    <location>
        <begin position="1"/>
        <end position="20"/>
    </location>
</feature>
<evidence type="ECO:0000256" key="4">
    <source>
        <dbReference type="SAM" id="MobiDB-lite"/>
    </source>
</evidence>
<keyword evidence="2" id="KW-0804">Transcription</keyword>
<evidence type="ECO:0000313" key="5">
    <source>
        <dbReference type="EMBL" id="KAG8370602.1"/>
    </source>
</evidence>
<protein>
    <recommendedName>
        <fullName evidence="7">DELLA protein RGL1-like</fullName>
    </recommendedName>
</protein>
<dbReference type="PANTHER" id="PTHR31636">
    <property type="entry name" value="OSJNBA0084A10.13 PROTEIN-RELATED"/>
    <property type="match status" value="1"/>
</dbReference>
<proteinExistence type="inferred from homology"/>
<dbReference type="InterPro" id="IPR005202">
    <property type="entry name" value="TF_GRAS"/>
</dbReference>
<keyword evidence="6" id="KW-1185">Reference proteome</keyword>
<dbReference type="Proteomes" id="UP000826271">
    <property type="component" value="Unassembled WGS sequence"/>
</dbReference>
<dbReference type="Pfam" id="PF03514">
    <property type="entry name" value="GRAS"/>
    <property type="match status" value="1"/>
</dbReference>
<feature type="region of interest" description="Leucine repeat II (LRII)" evidence="3">
    <location>
        <begin position="358"/>
        <end position="390"/>
    </location>
</feature>
<dbReference type="EMBL" id="WHWC01000013">
    <property type="protein sequence ID" value="KAG8370602.1"/>
    <property type="molecule type" value="Genomic_DNA"/>
</dbReference>
<evidence type="ECO:0000256" key="1">
    <source>
        <dbReference type="ARBA" id="ARBA00023015"/>
    </source>
</evidence>
<dbReference type="PROSITE" id="PS50985">
    <property type="entry name" value="GRAS"/>
    <property type="match status" value="1"/>
</dbReference>
<evidence type="ECO:0000313" key="6">
    <source>
        <dbReference type="Proteomes" id="UP000826271"/>
    </source>
</evidence>
<keyword evidence="1" id="KW-0805">Transcription regulation</keyword>
<sequence length="573" mass="64822">MANAVSSSCELDDNIPGDYDPVAGFSKDEALSRSKEGPWFEMDESGFMDLLYSVFDQEKKTDLFGNEDQQPVSDIDGMQIEANHEAREHEDIHLHPPIVEFKGKTNSFSVASSWDLLNNYGKGFRMPKEENPNDEMIETNVSEPKLSMEEMLRVGGERFIQFSTNRVDGISMFIHPYSASSLSGLSADDARDVELVHLLLSAAETVGTQQYDVATKLISRCLWTASDSGTPVQRVAFYFAEALQDKINRESGKISNNNNNDEKKKKKKQPEKGLALGTNNTFLATHQQLPFIQVMQFAGIQAIIENVKTARKIHLIDLQIRSGIQWTALMQGLAESQIELLKITAVGTSDHQSRYIEETGKRLLNFAESLNLPFSFKVVYLKDMSEFKEDILNIEADETVAVYSFLMLRSMISKPELLENVMRTIARVKPAVMVVTEVEANNNSPSFVDRFIETLLFYSAFFDCLEECMERKNEYRRILESSYSSEGIRNIVAAEGEERVTRNVKVDVWRAYFRRFGMREMELSESSKYQASLVVKQFSKGGTSSCTLEYNGKGLVVGWKGTPFHSLTAWNFS</sequence>
<name>A0AAV6WQ73_9LAMI</name>
<comment type="caution">
    <text evidence="5">The sequence shown here is derived from an EMBL/GenBank/DDBJ whole genome shotgun (WGS) entry which is preliminary data.</text>
</comment>